<dbReference type="InterPro" id="IPR015943">
    <property type="entry name" value="WD40/YVTN_repeat-like_dom_sf"/>
</dbReference>
<feature type="compositionally biased region" description="Basic and acidic residues" evidence="9">
    <location>
        <begin position="256"/>
        <end position="266"/>
    </location>
</feature>
<dbReference type="Pfam" id="PF04494">
    <property type="entry name" value="TFIID_NTD2"/>
    <property type="match status" value="1"/>
</dbReference>
<comment type="subcellular location">
    <subcellularLocation>
        <location evidence="1">Nucleus</location>
    </subcellularLocation>
</comment>
<name>A0A5S6QP07_TRIMR</name>
<reference evidence="12" key="1">
    <citation type="submission" date="2019-12" db="UniProtKB">
        <authorList>
            <consortium name="WormBaseParasite"/>
        </authorList>
    </citation>
    <scope>IDENTIFICATION</scope>
</reference>
<dbReference type="AlphaFoldDB" id="A0A5S6QP07"/>
<feature type="region of interest" description="Disordered" evidence="9">
    <location>
        <begin position="252"/>
        <end position="295"/>
    </location>
</feature>
<evidence type="ECO:0000256" key="9">
    <source>
        <dbReference type="SAM" id="MobiDB-lite"/>
    </source>
</evidence>
<dbReference type="PRINTS" id="PR00320">
    <property type="entry name" value="GPROTEINBRPT"/>
</dbReference>
<sequence length="662" mass="74059">MKTDDMELAAQLRLDQEMDDLFTFLRQRGLKETERTLLSELQDVKQGKVAEKDPRSDSVERMREASNSECRDLSQYVQEYEGLQNALRTTVSERCKPELNCLLFPAFACLYVEFVMFGSGRIAEEFAKKYGPQHEPYWQEYVRQFACITTPAQLSLSPLSLLLKPRRMLVRLSRESERELCRVLVDLPVLGALIKSKLFIELTENPARTADAVENVRGYLLGEAPRMLNKTKVFSGIFKDLTSSSVVQSGSGSERILTEEKNPDKASKKKKAKGKDASGLKKLKTDPNAPPWNRVPLPDMSEAWKADHIAAQAEVSKRCKSLYENRPTIYFYTICNPDASACCFDVSENSNFLSVGYSDSSVYFHSLTPDPLKCLKSASELESMTVDSDELETEMWDESSAKSFIRFCGHSGPVYGVSYSANKQLLLSCSEDATIRLWNIPLRTPLLSYRYGVAPVLDVQFGPFGGYFATGGADSAAFVWVVERHSPVRVLNKHIACVNCVRFHPNSNYVATGSDDRTVRLWDVLNGQCVRLFTGHKAGVQSLGFSPDGRMLASGASNGDVVIWDIAQGQMMHSFKDHTATVCSIDFSRDSWSLASGGLDEQVVVRSLVSSSSVVDSAFLLDPNRGSRREQSSCSFRTKNIPVQQVHFTRRNLLYSFGVKTR</sequence>
<dbReference type="InterPro" id="IPR019775">
    <property type="entry name" value="WD40_repeat_CS"/>
</dbReference>
<dbReference type="SUPFAM" id="SSF50978">
    <property type="entry name" value="WD40 repeat-like"/>
    <property type="match status" value="1"/>
</dbReference>
<keyword evidence="5" id="KW-0805">Transcription regulation</keyword>
<dbReference type="InterPro" id="IPR037264">
    <property type="entry name" value="TFIID_NTD2_sf"/>
</dbReference>
<dbReference type="WBParaSite" id="TMUE_2000008965.1">
    <property type="protein sequence ID" value="TMUE_2000008965.1"/>
    <property type="gene ID" value="WBGene00285501"/>
</dbReference>
<feature type="domain" description="TFIID subunit TAF5 NTD2" evidence="10">
    <location>
        <begin position="73"/>
        <end position="186"/>
    </location>
</feature>
<dbReference type="InterPro" id="IPR001680">
    <property type="entry name" value="WD40_rpt"/>
</dbReference>
<dbReference type="PROSITE" id="PS50294">
    <property type="entry name" value="WD_REPEATS_REGION"/>
    <property type="match status" value="3"/>
</dbReference>
<dbReference type="GO" id="GO:0016251">
    <property type="term" value="F:RNA polymerase II general transcription initiation factor activity"/>
    <property type="evidence" value="ECO:0007669"/>
    <property type="project" value="TreeGrafter"/>
</dbReference>
<keyword evidence="4" id="KW-0677">Repeat</keyword>
<organism evidence="11 12">
    <name type="scientific">Trichuris muris</name>
    <name type="common">Mouse whipworm</name>
    <dbReference type="NCBI Taxonomy" id="70415"/>
    <lineage>
        <taxon>Eukaryota</taxon>
        <taxon>Metazoa</taxon>
        <taxon>Ecdysozoa</taxon>
        <taxon>Nematoda</taxon>
        <taxon>Enoplea</taxon>
        <taxon>Dorylaimia</taxon>
        <taxon>Trichinellida</taxon>
        <taxon>Trichuridae</taxon>
        <taxon>Trichuris</taxon>
    </lineage>
</organism>
<dbReference type="Pfam" id="PF00400">
    <property type="entry name" value="WD40"/>
    <property type="match status" value="5"/>
</dbReference>
<keyword evidence="11" id="KW-1185">Reference proteome</keyword>
<proteinExistence type="inferred from homology"/>
<evidence type="ECO:0000313" key="12">
    <source>
        <dbReference type="WBParaSite" id="TMUE_2000008965.1"/>
    </source>
</evidence>
<dbReference type="GO" id="GO:0006367">
    <property type="term" value="P:transcription initiation at RNA polymerase II promoter"/>
    <property type="evidence" value="ECO:0007669"/>
    <property type="project" value="TreeGrafter"/>
</dbReference>
<dbReference type="Gene3D" id="2.130.10.10">
    <property type="entry name" value="YVTN repeat-like/Quinoprotein amine dehydrogenase"/>
    <property type="match status" value="2"/>
</dbReference>
<dbReference type="PANTHER" id="PTHR19879">
    <property type="entry name" value="TRANSCRIPTION INITIATION FACTOR TFIID"/>
    <property type="match status" value="1"/>
</dbReference>
<evidence type="ECO:0000256" key="2">
    <source>
        <dbReference type="ARBA" id="ARBA00009435"/>
    </source>
</evidence>
<evidence type="ECO:0000256" key="3">
    <source>
        <dbReference type="ARBA" id="ARBA00022574"/>
    </source>
</evidence>
<evidence type="ECO:0000256" key="5">
    <source>
        <dbReference type="ARBA" id="ARBA00023015"/>
    </source>
</evidence>
<dbReference type="PANTHER" id="PTHR19879:SF1">
    <property type="entry name" value="CANNONBALL-RELATED"/>
    <property type="match status" value="1"/>
</dbReference>
<protein>
    <submittedName>
        <fullName evidence="12">WD_REPEATS_REGION domain-containing protein</fullName>
    </submittedName>
</protein>
<dbReference type="GO" id="GO:0005669">
    <property type="term" value="C:transcription factor TFIID complex"/>
    <property type="evidence" value="ECO:0007669"/>
    <property type="project" value="TreeGrafter"/>
</dbReference>
<feature type="repeat" description="WD" evidence="8">
    <location>
        <begin position="407"/>
        <end position="440"/>
    </location>
</feature>
<dbReference type="STRING" id="70415.A0A5S6QP07"/>
<dbReference type="Gene3D" id="1.25.40.500">
    <property type="entry name" value="TFIID subunit TAF5, NTD2 domain"/>
    <property type="match status" value="1"/>
</dbReference>
<evidence type="ECO:0000256" key="1">
    <source>
        <dbReference type="ARBA" id="ARBA00004123"/>
    </source>
</evidence>
<dbReference type="CDD" id="cd00200">
    <property type="entry name" value="WD40"/>
    <property type="match status" value="1"/>
</dbReference>
<dbReference type="InterPro" id="IPR036322">
    <property type="entry name" value="WD40_repeat_dom_sf"/>
</dbReference>
<evidence type="ECO:0000256" key="4">
    <source>
        <dbReference type="ARBA" id="ARBA00022737"/>
    </source>
</evidence>
<dbReference type="SMART" id="SM00320">
    <property type="entry name" value="WD40"/>
    <property type="match status" value="6"/>
</dbReference>
<evidence type="ECO:0000313" key="11">
    <source>
        <dbReference type="Proteomes" id="UP000046395"/>
    </source>
</evidence>
<dbReference type="PROSITE" id="PS00678">
    <property type="entry name" value="WD_REPEATS_1"/>
    <property type="match status" value="3"/>
</dbReference>
<evidence type="ECO:0000256" key="8">
    <source>
        <dbReference type="PROSITE-ProRule" id="PRU00221"/>
    </source>
</evidence>
<dbReference type="SUPFAM" id="SSF160897">
    <property type="entry name" value="Taf5 N-terminal domain-like"/>
    <property type="match status" value="1"/>
</dbReference>
<feature type="repeat" description="WD" evidence="8">
    <location>
        <begin position="491"/>
        <end position="532"/>
    </location>
</feature>
<evidence type="ECO:0000256" key="6">
    <source>
        <dbReference type="ARBA" id="ARBA00023163"/>
    </source>
</evidence>
<keyword evidence="3 8" id="KW-0853">WD repeat</keyword>
<dbReference type="PROSITE" id="PS50082">
    <property type="entry name" value="WD_REPEATS_2"/>
    <property type="match status" value="3"/>
</dbReference>
<keyword evidence="6" id="KW-0804">Transcription</keyword>
<evidence type="ECO:0000256" key="7">
    <source>
        <dbReference type="ARBA" id="ARBA00023242"/>
    </source>
</evidence>
<dbReference type="InterPro" id="IPR020472">
    <property type="entry name" value="WD40_PAC1"/>
</dbReference>
<feature type="compositionally biased region" description="Basic and acidic residues" evidence="9">
    <location>
        <begin position="274"/>
        <end position="285"/>
    </location>
</feature>
<evidence type="ECO:0000259" key="10">
    <source>
        <dbReference type="Pfam" id="PF04494"/>
    </source>
</evidence>
<keyword evidence="7" id="KW-0539">Nucleus</keyword>
<dbReference type="Proteomes" id="UP000046395">
    <property type="component" value="Unassembled WGS sequence"/>
</dbReference>
<feature type="repeat" description="WD" evidence="8">
    <location>
        <begin position="533"/>
        <end position="574"/>
    </location>
</feature>
<comment type="similarity">
    <text evidence="2">Belongs to the WD repeat TAF5 family.</text>
</comment>
<accession>A0A5S6QP07</accession>
<dbReference type="InterPro" id="IPR007582">
    <property type="entry name" value="TFIID_NTD2"/>
</dbReference>